<dbReference type="EMBL" id="JAEACU010000346">
    <property type="protein sequence ID" value="KAH7510787.1"/>
    <property type="molecule type" value="Genomic_DNA"/>
</dbReference>
<gene>
    <name evidence="4" type="ORF">FEM48_ZijujUnG0088300</name>
</gene>
<dbReference type="AlphaFoldDB" id="A0A978U8K1"/>
<dbReference type="GO" id="GO:0016020">
    <property type="term" value="C:membrane"/>
    <property type="evidence" value="ECO:0007669"/>
    <property type="project" value="TreeGrafter"/>
</dbReference>
<feature type="region of interest" description="Disordered" evidence="1">
    <location>
        <begin position="310"/>
        <end position="346"/>
    </location>
</feature>
<evidence type="ECO:0000313" key="5">
    <source>
        <dbReference type="Proteomes" id="UP000813462"/>
    </source>
</evidence>
<feature type="transmembrane region" description="Helical" evidence="2">
    <location>
        <begin position="574"/>
        <end position="597"/>
    </location>
</feature>
<evidence type="ECO:0000313" key="4">
    <source>
        <dbReference type="EMBL" id="KAH7510787.1"/>
    </source>
</evidence>
<dbReference type="PANTHER" id="PTHR24177:SF215">
    <property type="entry name" value="PGG DOMAIN-CONTAINING PROTEIN"/>
    <property type="match status" value="1"/>
</dbReference>
<sequence>MVKVADESKNFKDMYEGLMKGDMVKVLTQYDKLPDTLPEFSTVLGDTLLHIAIYMDHEEMAREILKRYLHHHRRDLISKRNSIGDTVLHEVAAKNMVNLAQDLLGNVSELLSLSNEQGEMPLFKAAANGQLQMFNLLSFAVNLKDKGILDQHLIRKDNTNVLHMAILAESFDLAYLIAKKYPHLIDKEDEAGMTSLQLLSNNPSAFISSANYGLLKRLVFQYCFPTFENIKEKEGYKKEDQNEFDQHDSVEDDELYNPKTKGYKNWPPTYNVFMCIAPGWPMMKTIYEEYRKHESAFRLAELLIEQDTTWQENDSKNEKKKSTWQENDSKTEKEKSNSLRPTHPTSLLTATRNRIIEIVKEILRVYPQAVEHESKAGKNILHAAINYRQLEIFNRVMKMEVAMPRLVKKIDKNGNTILHQVGNIINYSGGTLPGPALQLQEELGWLEAKEWIKKTSESCSTIAVLIASLAFVAAYTIPGGSNKKTGVPIFLHDSFFTMFIVMDVLSLISSLTSVVMFLSILTSSLELQDFRNSFPQKLTFGFTFLFISVAVTMLAFAATIVLTVRLKKRWVTTLLYSLAFLPVTLFALLQYTLYLAFMDTMSNSLIAIKNSLPALPWFTSTTVSPNYKTD</sequence>
<evidence type="ECO:0000259" key="3">
    <source>
        <dbReference type="Pfam" id="PF13962"/>
    </source>
</evidence>
<dbReference type="Gene3D" id="1.25.40.20">
    <property type="entry name" value="Ankyrin repeat-containing domain"/>
    <property type="match status" value="2"/>
</dbReference>
<dbReference type="SUPFAM" id="SSF48403">
    <property type="entry name" value="Ankyrin repeat"/>
    <property type="match status" value="1"/>
</dbReference>
<protein>
    <recommendedName>
        <fullName evidence="3">PGG domain-containing protein</fullName>
    </recommendedName>
</protein>
<feature type="domain" description="PGG" evidence="3">
    <location>
        <begin position="449"/>
        <end position="562"/>
    </location>
</feature>
<name>A0A978U8K1_ZIZJJ</name>
<proteinExistence type="predicted"/>
<keyword evidence="2" id="KW-0812">Transmembrane</keyword>
<evidence type="ECO:0000256" key="2">
    <source>
        <dbReference type="SAM" id="Phobius"/>
    </source>
</evidence>
<dbReference type="Pfam" id="PF13962">
    <property type="entry name" value="PGG"/>
    <property type="match status" value="1"/>
</dbReference>
<accession>A0A978U8K1</accession>
<dbReference type="InterPro" id="IPR002110">
    <property type="entry name" value="Ankyrin_rpt"/>
</dbReference>
<dbReference type="InterPro" id="IPR026961">
    <property type="entry name" value="PGG_dom"/>
</dbReference>
<dbReference type="Pfam" id="PF00023">
    <property type="entry name" value="Ank"/>
    <property type="match status" value="1"/>
</dbReference>
<feature type="transmembrane region" description="Helical" evidence="2">
    <location>
        <begin position="460"/>
        <end position="477"/>
    </location>
</feature>
<keyword evidence="2" id="KW-1133">Transmembrane helix</keyword>
<dbReference type="PANTHER" id="PTHR24177">
    <property type="entry name" value="CASKIN"/>
    <property type="match status" value="1"/>
</dbReference>
<feature type="transmembrane region" description="Helical" evidence="2">
    <location>
        <begin position="540"/>
        <end position="562"/>
    </location>
</feature>
<dbReference type="Proteomes" id="UP000813462">
    <property type="component" value="Unassembled WGS sequence"/>
</dbReference>
<comment type="caution">
    <text evidence="4">The sequence shown here is derived from an EMBL/GenBank/DDBJ whole genome shotgun (WGS) entry which is preliminary data.</text>
</comment>
<feature type="compositionally biased region" description="Basic and acidic residues" evidence="1">
    <location>
        <begin position="313"/>
        <end position="337"/>
    </location>
</feature>
<feature type="transmembrane region" description="Helical" evidence="2">
    <location>
        <begin position="498"/>
        <end position="520"/>
    </location>
</feature>
<organism evidence="4 5">
    <name type="scientific">Ziziphus jujuba var. spinosa</name>
    <dbReference type="NCBI Taxonomy" id="714518"/>
    <lineage>
        <taxon>Eukaryota</taxon>
        <taxon>Viridiplantae</taxon>
        <taxon>Streptophyta</taxon>
        <taxon>Embryophyta</taxon>
        <taxon>Tracheophyta</taxon>
        <taxon>Spermatophyta</taxon>
        <taxon>Magnoliopsida</taxon>
        <taxon>eudicotyledons</taxon>
        <taxon>Gunneridae</taxon>
        <taxon>Pentapetalae</taxon>
        <taxon>rosids</taxon>
        <taxon>fabids</taxon>
        <taxon>Rosales</taxon>
        <taxon>Rhamnaceae</taxon>
        <taxon>Paliureae</taxon>
        <taxon>Ziziphus</taxon>
    </lineage>
</organism>
<dbReference type="SMART" id="SM00248">
    <property type="entry name" value="ANK"/>
    <property type="match status" value="5"/>
</dbReference>
<evidence type="ECO:0000256" key="1">
    <source>
        <dbReference type="SAM" id="MobiDB-lite"/>
    </source>
</evidence>
<dbReference type="InterPro" id="IPR036770">
    <property type="entry name" value="Ankyrin_rpt-contain_sf"/>
</dbReference>
<reference evidence="4" key="1">
    <citation type="journal article" date="2021" name="Front. Plant Sci.">
        <title>Chromosome-Scale Genome Assembly for Chinese Sour Jujube and Insights Into Its Genome Evolution and Domestication Signature.</title>
        <authorList>
            <person name="Shen L.-Y."/>
            <person name="Luo H."/>
            <person name="Wang X.-L."/>
            <person name="Wang X.-M."/>
            <person name="Qiu X.-J."/>
            <person name="Liu H."/>
            <person name="Zhou S.-S."/>
            <person name="Jia K.-H."/>
            <person name="Nie S."/>
            <person name="Bao Y.-T."/>
            <person name="Zhang R.-G."/>
            <person name="Yun Q.-Z."/>
            <person name="Chai Y.-H."/>
            <person name="Lu J.-Y."/>
            <person name="Li Y."/>
            <person name="Zhao S.-W."/>
            <person name="Mao J.-F."/>
            <person name="Jia S.-G."/>
            <person name="Mao Y.-M."/>
        </authorList>
    </citation>
    <scope>NUCLEOTIDE SEQUENCE</scope>
    <source>
        <strain evidence="4">AT0</strain>
        <tissue evidence="4">Leaf</tissue>
    </source>
</reference>
<keyword evidence="2" id="KW-0472">Membrane</keyword>